<dbReference type="Proteomes" id="UP000429552">
    <property type="component" value="Unassembled WGS sequence"/>
</dbReference>
<dbReference type="AlphaFoldDB" id="A0A640TYW0"/>
<dbReference type="PANTHER" id="PTHR43863:SF2">
    <property type="entry name" value="MALTASE-GLUCOAMYLASE"/>
    <property type="match status" value="1"/>
</dbReference>
<name>A0A640TYW0_STRNI</name>
<dbReference type="InterPro" id="IPR011013">
    <property type="entry name" value="Gal_mutarotase_sf_dom"/>
</dbReference>
<evidence type="ECO:0000313" key="6">
    <source>
        <dbReference type="EMBL" id="GFE27401.1"/>
    </source>
</evidence>
<gene>
    <name evidence="6" type="primary">yicI</name>
    <name evidence="6" type="ORF">Sliba_78540</name>
    <name evidence="7" type="ORF">STRLI_007808</name>
</gene>
<reference evidence="6 8" key="1">
    <citation type="submission" date="2019-12" db="EMBL/GenBank/DDBJ databases">
        <title>Whole genome shotgun sequence of Streptomyces libani subsp. libani NBRC 13452.</title>
        <authorList>
            <person name="Ichikawa N."/>
            <person name="Kimura A."/>
            <person name="Kitahashi Y."/>
            <person name="Komaki H."/>
            <person name="Tamura T."/>
        </authorList>
    </citation>
    <scope>NUCLEOTIDE SEQUENCE [LARGE SCALE GENOMIC DNA]</scope>
    <source>
        <strain evidence="6 8">NBRC 13452</strain>
    </source>
</reference>
<protein>
    <submittedName>
        <fullName evidence="6">Family 31 glucosidase</fullName>
    </submittedName>
</protein>
<dbReference type="InterPro" id="IPR000322">
    <property type="entry name" value="Glyco_hydro_31_TIM"/>
</dbReference>
<feature type="domain" description="Glycosyl hydrolase family 31 C-terminal" evidence="5">
    <location>
        <begin position="595"/>
        <end position="680"/>
    </location>
</feature>
<keyword evidence="9" id="KW-1185">Reference proteome</keyword>
<feature type="compositionally biased region" description="Low complexity" evidence="3">
    <location>
        <begin position="9"/>
        <end position="31"/>
    </location>
</feature>
<evidence type="ECO:0000259" key="5">
    <source>
        <dbReference type="Pfam" id="PF21365"/>
    </source>
</evidence>
<dbReference type="GO" id="GO:0004553">
    <property type="term" value="F:hydrolase activity, hydrolyzing O-glycosyl compounds"/>
    <property type="evidence" value="ECO:0007669"/>
    <property type="project" value="InterPro"/>
</dbReference>
<evidence type="ECO:0000313" key="8">
    <source>
        <dbReference type="Proteomes" id="UP000429552"/>
    </source>
</evidence>
<dbReference type="Pfam" id="PF21365">
    <property type="entry name" value="Glyco_hydro_31_3rd"/>
    <property type="match status" value="1"/>
</dbReference>
<dbReference type="EMBL" id="BLIP01000003">
    <property type="protein sequence ID" value="GFE27401.1"/>
    <property type="molecule type" value="Genomic_DNA"/>
</dbReference>
<keyword evidence="2" id="KW-0326">Glycosidase</keyword>
<dbReference type="SUPFAM" id="SSF51011">
    <property type="entry name" value="Glycosyl hydrolase domain"/>
    <property type="match status" value="1"/>
</dbReference>
<dbReference type="Gene3D" id="2.60.40.1180">
    <property type="entry name" value="Golgi alpha-mannosidase II"/>
    <property type="match status" value="1"/>
</dbReference>
<sequence>MSLPDGTRPAPSASTSDAAGTSSRPPASSRPAVCLEFGDAEHVLRVEPWGADSVRVRSARHRVRDDLPGALSAPPAAAAAELGVGPHGSRILTVGRLRVELSPQGHLRFARTQDGTELLRESVGHFAWPGPRQFTPVGEGRYQLEQRFAAYDGEQFFGLGQHSHGRLDHKHMVIDLVQRNGEVTIPFTLSSRGYGLLWNLPAVGRVELAAHQTRWVADAADQIDYWITTGPTPAGIMANYADATGHAPALPEWALGLWQSRLRYRTQEELLGVAREYQRRGLPLSVIAVDFFHWPHLGDWRFDAADWPDPAGMVAELASMGVRPLVSVWPSVSVVSENYPHMRDERLLLGTEHGQPFQHVFPDSQVDDKSLPVVFYDPTDERARDYIWSRIKRNYYDLGFRLWWLDACEPEMYPEQFGNLRYAAGPGRAVANLYPREHVRGFFEHMRAEGEDVPVSLVRSAWSGSQAYGAALWSGDIPATFEALAAQVRAGLSAGLSGIPWWTTDIGGFHGGDPDDADYRELLIRWFQFAVFCPLLRMHGHREPRDAFAAGRTGGPNELWSYGQDAYRILTRQLRLRQDLRAYLQRQMVSAADCGAPVIRPLFFGFPDDPAAWTVEDQFLCGPDLLISPVTRLGERRRQVYLPAGADWRAAATGTVQDGGRTTTADAPLECIPVFVRRGSTLDVRFPG</sequence>
<dbReference type="PANTHER" id="PTHR43863">
    <property type="entry name" value="HYDROLASE, PUTATIVE (AFU_ORTHOLOGUE AFUA_1G03140)-RELATED"/>
    <property type="match status" value="1"/>
</dbReference>
<dbReference type="Proteomes" id="UP001210609">
    <property type="component" value="Chromosome"/>
</dbReference>
<organism evidence="6 8">
    <name type="scientific">Streptomyces nigrescens</name>
    <dbReference type="NCBI Taxonomy" id="1920"/>
    <lineage>
        <taxon>Bacteria</taxon>
        <taxon>Bacillati</taxon>
        <taxon>Actinomycetota</taxon>
        <taxon>Actinomycetes</taxon>
        <taxon>Kitasatosporales</taxon>
        <taxon>Streptomycetaceae</taxon>
        <taxon>Streptomyces</taxon>
    </lineage>
</organism>
<dbReference type="Pfam" id="PF01055">
    <property type="entry name" value="Glyco_hydro_31_2nd"/>
    <property type="match status" value="1"/>
</dbReference>
<evidence type="ECO:0000313" key="7">
    <source>
        <dbReference type="EMBL" id="WAU01458.1"/>
    </source>
</evidence>
<dbReference type="EMBL" id="CP114202">
    <property type="protein sequence ID" value="WAU01458.1"/>
    <property type="molecule type" value="Genomic_DNA"/>
</dbReference>
<comment type="similarity">
    <text evidence="1 2">Belongs to the glycosyl hydrolase 31 family.</text>
</comment>
<feature type="domain" description="Glycoside hydrolase family 31 TIM barrel" evidence="4">
    <location>
        <begin position="248"/>
        <end position="584"/>
    </location>
</feature>
<reference evidence="7 9" key="2">
    <citation type="submission" date="2022-12" db="EMBL/GenBank/DDBJ databases">
        <authorList>
            <person name="Ruckert C."/>
            <person name="Busche T."/>
            <person name="Kalinowski J."/>
            <person name="Wittmann C."/>
        </authorList>
    </citation>
    <scope>NUCLEOTIDE SEQUENCE [LARGE SCALE GENOMIC DNA]</scope>
    <source>
        <strain evidence="7 9">DSM 40555</strain>
    </source>
</reference>
<dbReference type="SUPFAM" id="SSF51445">
    <property type="entry name" value="(Trans)glycosidases"/>
    <property type="match status" value="1"/>
</dbReference>
<evidence type="ECO:0000256" key="1">
    <source>
        <dbReference type="ARBA" id="ARBA00007806"/>
    </source>
</evidence>
<evidence type="ECO:0000313" key="9">
    <source>
        <dbReference type="Proteomes" id="UP001210609"/>
    </source>
</evidence>
<dbReference type="InterPro" id="IPR048395">
    <property type="entry name" value="Glyco_hydro_31_C"/>
</dbReference>
<evidence type="ECO:0000259" key="4">
    <source>
        <dbReference type="Pfam" id="PF01055"/>
    </source>
</evidence>
<feature type="region of interest" description="Disordered" evidence="3">
    <location>
        <begin position="1"/>
        <end position="31"/>
    </location>
</feature>
<dbReference type="GO" id="GO:0030246">
    <property type="term" value="F:carbohydrate binding"/>
    <property type="evidence" value="ECO:0007669"/>
    <property type="project" value="InterPro"/>
</dbReference>
<evidence type="ECO:0000256" key="3">
    <source>
        <dbReference type="SAM" id="MobiDB-lite"/>
    </source>
</evidence>
<dbReference type="Gene3D" id="2.60.40.1760">
    <property type="entry name" value="glycosyl hydrolase (family 31)"/>
    <property type="match status" value="1"/>
</dbReference>
<dbReference type="GO" id="GO:0005975">
    <property type="term" value="P:carbohydrate metabolic process"/>
    <property type="evidence" value="ECO:0007669"/>
    <property type="project" value="InterPro"/>
</dbReference>
<dbReference type="InterPro" id="IPR017853">
    <property type="entry name" value="GH"/>
</dbReference>
<dbReference type="InterPro" id="IPR013780">
    <property type="entry name" value="Glyco_hydro_b"/>
</dbReference>
<dbReference type="Gene3D" id="3.20.20.80">
    <property type="entry name" value="Glycosidases"/>
    <property type="match status" value="1"/>
</dbReference>
<dbReference type="RefSeq" id="WP_159492047.1">
    <property type="nucleotide sequence ID" value="NZ_BLIP01000003.1"/>
</dbReference>
<evidence type="ECO:0000256" key="2">
    <source>
        <dbReference type="RuleBase" id="RU361185"/>
    </source>
</evidence>
<dbReference type="CDD" id="cd14752">
    <property type="entry name" value="GH31_N"/>
    <property type="match status" value="1"/>
</dbReference>
<dbReference type="CDD" id="cd06591">
    <property type="entry name" value="GH31_xylosidase_XylS"/>
    <property type="match status" value="1"/>
</dbReference>
<proteinExistence type="inferred from homology"/>
<accession>A0A640TYW0</accession>
<keyword evidence="2" id="KW-0378">Hydrolase</keyword>
<dbReference type="InterPro" id="IPR051816">
    <property type="entry name" value="Glycosyl_Hydrolase_31"/>
</dbReference>
<dbReference type="SUPFAM" id="SSF74650">
    <property type="entry name" value="Galactose mutarotase-like"/>
    <property type="match status" value="1"/>
</dbReference>